<proteinExistence type="predicted"/>
<feature type="domain" description="DUF6570" evidence="3">
    <location>
        <begin position="98"/>
        <end position="188"/>
    </location>
</feature>
<gene>
    <name evidence="4" type="ORF">EV421DRAFT_1743553</name>
</gene>
<name>A0AA39IXG5_9AGAR</name>
<evidence type="ECO:0000256" key="1">
    <source>
        <dbReference type="SAM" id="MobiDB-lite"/>
    </source>
</evidence>
<sequence>MTRTLLRPVFPLIYWANYWHGQHCSQLSTQLPESNGQNTRRLKSLQVCSTQARLKKMVVPLKNHFNVLDVPNVTRVERHKEHEKICLYKGPVLDHSASGPEGYGMKKMKANVIAFENPTPKIYNVLPPPIEDMQEVMAILFTGPAKPTLDDFKCTPVLVQCNEVYEALEWLRLNHADYHDIGISRENLSHYPEDMSPVSVEYKERYTNKTPEGISVHDNEEEDGIEDGDCPFIVHGLTGDKLETLTMTALKGLGVLHLNSNGKLYPKMFPWLFPYGKGGIGTTAFSDDKHKKLLMMYHDKRFQRDATFSFVAFSHHQVKASTSGTFLLADKQKFNGIAHRLMNVNQTVLSDLATHLAKGETIVPSTVAEKDCYQIIKDLDHVAGRTKVPHLDEDKEFTSIPILDYKQKQRLIVNNPAAAARFFNFLVEMFIEEILGCKPNKRSHGFYGDTSAYYGTVEQQGRLTLHLHMLIWIKGVLSPQEVCDRILDNKGNFKKHIIDWLEGCHTGDFYADCQEDVWMNVNESEKQRDYTDPTLTLPMSPPPSCSGSHSDCPKCDDIKMWEDSFKSTVDDLLVCSNIHDCEKYKKRDGSYSKKKTYTGCKDNKYKKCKARFPCKLYESTKIDDETGSLNMKKREPWINTITPELTYIMRCNTDITNLSSGTAIKAVVLYISNYITKTLLRTHVVFEVIRDIFAKSVDIVESHLPEKEKARHLMGKIVNLLAVKLELGAPMLSMYLLGHPDHYTDHEFVPFYWKSFIHEAQRYWSQEGHDQEEQDKVLLVWQHGELKGYSPVMDYTHCSETLNDMNLYTWARQCKRVALAKQKNSAPTDKVESDNELNDNDIGDVKVKPPMLKYMPKNGHAFMDNHPFKLTHFFHVNKYNENVIPNFIGGILPQRDSGDHEFYCSAMLALFKPWRNGSNLKTESESWHEAFTRHHFSTREMQLMDNFNLRYECLDEQDDFHAQMRKNDGSGMIFPSWDDHVAETMGDNYFPDIKLKNLDEEETMEQWNKHWLPKAILI</sequence>
<dbReference type="InterPro" id="IPR046700">
    <property type="entry name" value="DUF6570"/>
</dbReference>
<keyword evidence="5" id="KW-1185">Reference proteome</keyword>
<dbReference type="Proteomes" id="UP001175226">
    <property type="component" value="Unassembled WGS sequence"/>
</dbReference>
<dbReference type="Pfam" id="PF14214">
    <property type="entry name" value="Helitron_like_N"/>
    <property type="match status" value="1"/>
</dbReference>
<feature type="domain" description="Helitron helicase-like" evidence="2">
    <location>
        <begin position="294"/>
        <end position="471"/>
    </location>
</feature>
<dbReference type="Pfam" id="PF20209">
    <property type="entry name" value="DUF6570"/>
    <property type="match status" value="1"/>
</dbReference>
<dbReference type="InterPro" id="IPR025476">
    <property type="entry name" value="Helitron_helicase-like"/>
</dbReference>
<evidence type="ECO:0008006" key="6">
    <source>
        <dbReference type="Google" id="ProtNLM"/>
    </source>
</evidence>
<comment type="caution">
    <text evidence="4">The sequence shown here is derived from an EMBL/GenBank/DDBJ whole genome shotgun (WGS) entry which is preliminary data.</text>
</comment>
<evidence type="ECO:0000259" key="3">
    <source>
        <dbReference type="Pfam" id="PF20209"/>
    </source>
</evidence>
<evidence type="ECO:0000259" key="2">
    <source>
        <dbReference type="Pfam" id="PF14214"/>
    </source>
</evidence>
<evidence type="ECO:0000313" key="5">
    <source>
        <dbReference type="Proteomes" id="UP001175226"/>
    </source>
</evidence>
<reference evidence="4" key="1">
    <citation type="submission" date="2023-06" db="EMBL/GenBank/DDBJ databases">
        <authorList>
            <consortium name="Lawrence Berkeley National Laboratory"/>
            <person name="Ahrendt S."/>
            <person name="Sahu N."/>
            <person name="Indic B."/>
            <person name="Wong-Bajracharya J."/>
            <person name="Merenyi Z."/>
            <person name="Ke H.-M."/>
            <person name="Monk M."/>
            <person name="Kocsube S."/>
            <person name="Drula E."/>
            <person name="Lipzen A."/>
            <person name="Balint B."/>
            <person name="Henrissat B."/>
            <person name="Andreopoulos B."/>
            <person name="Martin F.M."/>
            <person name="Harder C.B."/>
            <person name="Rigling D."/>
            <person name="Ford K.L."/>
            <person name="Foster G.D."/>
            <person name="Pangilinan J."/>
            <person name="Papanicolaou A."/>
            <person name="Barry K."/>
            <person name="LaButti K."/>
            <person name="Viragh M."/>
            <person name="Koriabine M."/>
            <person name="Yan M."/>
            <person name="Riley R."/>
            <person name="Champramary S."/>
            <person name="Plett K.L."/>
            <person name="Tsai I.J."/>
            <person name="Slot J."/>
            <person name="Sipos G."/>
            <person name="Plett J."/>
            <person name="Nagy L.G."/>
            <person name="Grigoriev I.V."/>
        </authorList>
    </citation>
    <scope>NUCLEOTIDE SEQUENCE</scope>
    <source>
        <strain evidence="4">FPL87.14</strain>
    </source>
</reference>
<protein>
    <recommendedName>
        <fullName evidence="6">Helitron helicase-like domain-containing protein</fullName>
    </recommendedName>
</protein>
<accession>A0AA39IXG5</accession>
<organism evidence="4 5">
    <name type="scientific">Armillaria borealis</name>
    <dbReference type="NCBI Taxonomy" id="47425"/>
    <lineage>
        <taxon>Eukaryota</taxon>
        <taxon>Fungi</taxon>
        <taxon>Dikarya</taxon>
        <taxon>Basidiomycota</taxon>
        <taxon>Agaricomycotina</taxon>
        <taxon>Agaricomycetes</taxon>
        <taxon>Agaricomycetidae</taxon>
        <taxon>Agaricales</taxon>
        <taxon>Marasmiineae</taxon>
        <taxon>Physalacriaceae</taxon>
        <taxon>Armillaria</taxon>
    </lineage>
</organism>
<dbReference type="AlphaFoldDB" id="A0AA39IXG5"/>
<feature type="region of interest" description="Disordered" evidence="1">
    <location>
        <begin position="822"/>
        <end position="842"/>
    </location>
</feature>
<evidence type="ECO:0000313" key="4">
    <source>
        <dbReference type="EMBL" id="KAK0430929.1"/>
    </source>
</evidence>
<dbReference type="EMBL" id="JAUEPT010000128">
    <property type="protein sequence ID" value="KAK0430929.1"/>
    <property type="molecule type" value="Genomic_DNA"/>
</dbReference>